<gene>
    <name evidence="2" type="ORF">Mame_01577</name>
</gene>
<dbReference type="Gene3D" id="3.10.129.10">
    <property type="entry name" value="Hotdog Thioesterase"/>
    <property type="match status" value="1"/>
</dbReference>
<dbReference type="SUPFAM" id="SSF54637">
    <property type="entry name" value="Thioesterase/thiol ester dehydrase-isomerase"/>
    <property type="match status" value="1"/>
</dbReference>
<dbReference type="InterPro" id="IPR039375">
    <property type="entry name" value="NodN-like"/>
</dbReference>
<organism evidence="2 3">
    <name type="scientific">Martelella mediterranea DSM 17316</name>
    <dbReference type="NCBI Taxonomy" id="1122214"/>
    <lineage>
        <taxon>Bacteria</taxon>
        <taxon>Pseudomonadati</taxon>
        <taxon>Pseudomonadota</taxon>
        <taxon>Alphaproteobacteria</taxon>
        <taxon>Hyphomicrobiales</taxon>
        <taxon>Aurantimonadaceae</taxon>
        <taxon>Martelella</taxon>
    </lineage>
</organism>
<evidence type="ECO:0000313" key="2">
    <source>
        <dbReference type="EMBL" id="AQZ50928.1"/>
    </source>
</evidence>
<dbReference type="PANTHER" id="PTHR42993:SF1">
    <property type="entry name" value="MAOC-LIKE DEHYDRATASE DOMAIN-CONTAINING PROTEIN"/>
    <property type="match status" value="1"/>
</dbReference>
<dbReference type="Pfam" id="PF01575">
    <property type="entry name" value="MaoC_dehydratas"/>
    <property type="match status" value="1"/>
</dbReference>
<dbReference type="AlphaFoldDB" id="A0A1U9YZT6"/>
<dbReference type="RefSeq" id="WP_018067245.1">
    <property type="nucleotide sequence ID" value="NZ_AQWH01000036.1"/>
</dbReference>
<evidence type="ECO:0000313" key="3">
    <source>
        <dbReference type="Proteomes" id="UP000191135"/>
    </source>
</evidence>
<accession>A0A1U9YZT6</accession>
<dbReference type="GO" id="GO:0004300">
    <property type="term" value="F:enoyl-CoA hydratase activity"/>
    <property type="evidence" value="ECO:0007669"/>
    <property type="project" value="UniProtKB-EC"/>
</dbReference>
<dbReference type="STRING" id="1122214.Mame_01577"/>
<sequence length="147" mass="16083">MNEAHAPHLSEWVTVDQPMVDRFADAIDDHQFIHVDPERAKTETSYGGTIVHGFYLLSMLTAFTRSALPPAKAGAVEINYGFDKLRFLSPVPVGARVRGSFTLENETPKAGGVLRSYDARVEIEGAERPALAANWLVLTVGGDQETD</sequence>
<keyword evidence="2" id="KW-0456">Lyase</keyword>
<dbReference type="InterPro" id="IPR002539">
    <property type="entry name" value="MaoC-like_dom"/>
</dbReference>
<dbReference type="PANTHER" id="PTHR42993">
    <property type="entry name" value="MAOC-LIKE DEHYDRATASE DOMAIN-CONTAINING PROTEIN"/>
    <property type="match status" value="1"/>
</dbReference>
<dbReference type="Proteomes" id="UP000191135">
    <property type="component" value="Chromosome"/>
</dbReference>
<dbReference type="eggNOG" id="COG2030">
    <property type="taxonomic scope" value="Bacteria"/>
</dbReference>
<evidence type="ECO:0000259" key="1">
    <source>
        <dbReference type="Pfam" id="PF01575"/>
    </source>
</evidence>
<dbReference type="KEGG" id="mmed:Mame_01577"/>
<name>A0A1U9YZT6_9HYPH</name>
<dbReference type="CDD" id="cd03450">
    <property type="entry name" value="NodN"/>
    <property type="match status" value="1"/>
</dbReference>
<reference evidence="2 3" key="1">
    <citation type="submission" date="2017-03" db="EMBL/GenBank/DDBJ databases">
        <title>Foreign affairs: Plasmid Transfer between Roseobacters and Rhizobia.</title>
        <authorList>
            <person name="Bartling P."/>
            <person name="Bunk B."/>
            <person name="Overmann J."/>
            <person name="Brinkmann H."/>
            <person name="Petersen J."/>
        </authorList>
    </citation>
    <scope>NUCLEOTIDE SEQUENCE [LARGE SCALE GENOMIC DNA]</scope>
    <source>
        <strain evidence="2 3">MACL11</strain>
    </source>
</reference>
<keyword evidence="3" id="KW-1185">Reference proteome</keyword>
<feature type="domain" description="MaoC-like" evidence="1">
    <location>
        <begin position="7"/>
        <end position="108"/>
    </location>
</feature>
<dbReference type="InterPro" id="IPR029069">
    <property type="entry name" value="HotDog_dom_sf"/>
</dbReference>
<dbReference type="EC" id="4.2.1.17" evidence="2"/>
<protein>
    <submittedName>
        <fullName evidence="2">Putative enoyl-CoA hydratase 1</fullName>
        <ecNumber evidence="2">4.2.1.17</ecNumber>
    </submittedName>
</protein>
<dbReference type="EMBL" id="CP020330">
    <property type="protein sequence ID" value="AQZ50928.1"/>
    <property type="molecule type" value="Genomic_DNA"/>
</dbReference>
<proteinExistence type="predicted"/>